<evidence type="ECO:0000313" key="4">
    <source>
        <dbReference type="Proteomes" id="UP000582646"/>
    </source>
</evidence>
<protein>
    <submittedName>
        <fullName evidence="3">Nuclear transport factor 2 family protein</fullName>
    </submittedName>
</protein>
<keyword evidence="4" id="KW-1185">Reference proteome</keyword>
<evidence type="ECO:0000256" key="2">
    <source>
        <dbReference type="SAM" id="Phobius"/>
    </source>
</evidence>
<keyword evidence="2" id="KW-0812">Transmembrane</keyword>
<feature type="compositionally biased region" description="Pro residues" evidence="1">
    <location>
        <begin position="58"/>
        <end position="94"/>
    </location>
</feature>
<keyword evidence="2" id="KW-1133">Transmembrane helix</keyword>
<gene>
    <name evidence="3" type="ORF">HF999_09480</name>
</gene>
<dbReference type="AlphaFoldDB" id="A0A846X412"/>
<name>A0A846X412_9ACTN</name>
<accession>A0A846X412</accession>
<proteinExistence type="predicted"/>
<dbReference type="Proteomes" id="UP000582646">
    <property type="component" value="Unassembled WGS sequence"/>
</dbReference>
<evidence type="ECO:0000313" key="3">
    <source>
        <dbReference type="EMBL" id="NKY18600.1"/>
    </source>
</evidence>
<feature type="transmembrane region" description="Helical" evidence="2">
    <location>
        <begin position="101"/>
        <end position="123"/>
    </location>
</feature>
<feature type="region of interest" description="Disordered" evidence="1">
    <location>
        <begin position="21"/>
        <end position="97"/>
    </location>
</feature>
<organism evidence="3 4">
    <name type="scientific">Tsukamurella spumae</name>
    <dbReference type="NCBI Taxonomy" id="44753"/>
    <lineage>
        <taxon>Bacteria</taxon>
        <taxon>Bacillati</taxon>
        <taxon>Actinomycetota</taxon>
        <taxon>Actinomycetes</taxon>
        <taxon>Mycobacteriales</taxon>
        <taxon>Tsukamurellaceae</taxon>
        <taxon>Tsukamurella</taxon>
    </lineage>
</organism>
<dbReference type="EMBL" id="JAAXOQ010000010">
    <property type="protein sequence ID" value="NKY18600.1"/>
    <property type="molecule type" value="Genomic_DNA"/>
</dbReference>
<dbReference type="RefSeq" id="WP_168545629.1">
    <property type="nucleotide sequence ID" value="NZ_BAAAKS010000007.1"/>
</dbReference>
<dbReference type="SUPFAM" id="SSF54427">
    <property type="entry name" value="NTF2-like"/>
    <property type="match status" value="1"/>
</dbReference>
<dbReference type="Gene3D" id="3.10.450.50">
    <property type="match status" value="1"/>
</dbReference>
<evidence type="ECO:0000256" key="1">
    <source>
        <dbReference type="SAM" id="MobiDB-lite"/>
    </source>
</evidence>
<reference evidence="3 4" key="1">
    <citation type="submission" date="2020-04" db="EMBL/GenBank/DDBJ databases">
        <title>MicrobeNet Type strains.</title>
        <authorList>
            <person name="Nicholson A.C."/>
        </authorList>
    </citation>
    <scope>NUCLEOTIDE SEQUENCE [LARGE SCALE GENOMIC DNA]</scope>
    <source>
        <strain evidence="3 4">DSM 44113</strain>
    </source>
</reference>
<comment type="caution">
    <text evidence="3">The sequence shown here is derived from an EMBL/GenBank/DDBJ whole genome shotgun (WGS) entry which is preliminary data.</text>
</comment>
<keyword evidence="2" id="KW-0472">Membrane</keyword>
<dbReference type="InterPro" id="IPR032710">
    <property type="entry name" value="NTF2-like_dom_sf"/>
</dbReference>
<sequence length="246" mass="25345">MRPTDPRELLHPVLPAETYRRLGIAPPRPPQQFAPGGPVSSAGTPFVTGRAVTGAVPNPLPPQPLPTAPSAPVPAPAPVPSAPAPAWPAAPSGPPQRDRSVAIVVGATALIIAIIIGATWYILAHRGSDDEQQIRDVVAAETTAINNRDLAALIATRCSADAALLQLQYTAQTFAAEIDSTLGPSGRWKVTVGAVRIDADAGTATAEQTTVPIGSASSVAQTVTDTATLRKESGGWKVCVSTSRVR</sequence>